<proteinExistence type="predicted"/>
<sequence>MKPSQSKRSDKNGRRMFTPDEDMIIVTMVNLQNVKDWNHIASCLNGRSPRQVRERYRNYLTPGIINGPWTREEDDLLKKLFNSIGSKWSQISKHFPNRSEINIKNRWASISKSPKIEEDKEQIPIKNAVTEEDTANFDIFGIESEPLFEPFDIMF</sequence>
<feature type="domain" description="Myb-like" evidence="1">
    <location>
        <begin position="9"/>
        <end position="60"/>
    </location>
</feature>
<evidence type="ECO:0000313" key="3">
    <source>
        <dbReference type="EMBL" id="EAY22131.1"/>
    </source>
</evidence>
<name>A2DBC8_TRIV3</name>
<dbReference type="GO" id="GO:0000978">
    <property type="term" value="F:RNA polymerase II cis-regulatory region sequence-specific DNA binding"/>
    <property type="evidence" value="ECO:0000318"/>
    <property type="project" value="GO_Central"/>
</dbReference>
<dbReference type="RefSeq" id="XP_001583117.1">
    <property type="nucleotide sequence ID" value="XM_001583067.1"/>
</dbReference>
<dbReference type="SMR" id="A2DBC8"/>
<dbReference type="InterPro" id="IPR009057">
    <property type="entry name" value="Homeodomain-like_sf"/>
</dbReference>
<gene>
    <name evidence="3" type="ORF">TVAG_093050</name>
</gene>
<reference evidence="3" key="2">
    <citation type="journal article" date="2007" name="Science">
        <title>Draft genome sequence of the sexually transmitted pathogen Trichomonas vaginalis.</title>
        <authorList>
            <person name="Carlton J.M."/>
            <person name="Hirt R.P."/>
            <person name="Silva J.C."/>
            <person name="Delcher A.L."/>
            <person name="Schatz M."/>
            <person name="Zhao Q."/>
            <person name="Wortman J.R."/>
            <person name="Bidwell S.L."/>
            <person name="Alsmark U.C.M."/>
            <person name="Besteiro S."/>
            <person name="Sicheritz-Ponten T."/>
            <person name="Noel C.J."/>
            <person name="Dacks J.B."/>
            <person name="Foster P.G."/>
            <person name="Simillion C."/>
            <person name="Van de Peer Y."/>
            <person name="Miranda-Saavedra D."/>
            <person name="Barton G.J."/>
            <person name="Westrop G.D."/>
            <person name="Mueller S."/>
            <person name="Dessi D."/>
            <person name="Fiori P.L."/>
            <person name="Ren Q."/>
            <person name="Paulsen I."/>
            <person name="Zhang H."/>
            <person name="Bastida-Corcuera F.D."/>
            <person name="Simoes-Barbosa A."/>
            <person name="Brown M.T."/>
            <person name="Hayes R.D."/>
            <person name="Mukherjee M."/>
            <person name="Okumura C.Y."/>
            <person name="Schneider R."/>
            <person name="Smith A.J."/>
            <person name="Vanacova S."/>
            <person name="Villalvazo M."/>
            <person name="Haas B.J."/>
            <person name="Pertea M."/>
            <person name="Feldblyum T.V."/>
            <person name="Utterback T.R."/>
            <person name="Shu C.L."/>
            <person name="Osoegawa K."/>
            <person name="de Jong P.J."/>
            <person name="Hrdy I."/>
            <person name="Horvathova L."/>
            <person name="Zubacova Z."/>
            <person name="Dolezal P."/>
            <person name="Malik S.B."/>
            <person name="Logsdon J.M. Jr."/>
            <person name="Henze K."/>
            <person name="Gupta A."/>
            <person name="Wang C.C."/>
            <person name="Dunne R.L."/>
            <person name="Upcroft J.A."/>
            <person name="Upcroft P."/>
            <person name="White O."/>
            <person name="Salzberg S.L."/>
            <person name="Tang P."/>
            <person name="Chiu C.-H."/>
            <person name="Lee Y.-S."/>
            <person name="Embley T.M."/>
            <person name="Coombs G.H."/>
            <person name="Mottram J.C."/>
            <person name="Tachezy J."/>
            <person name="Fraser-Liggett C.M."/>
            <person name="Johnson P.J."/>
        </authorList>
    </citation>
    <scope>NUCLEOTIDE SEQUENCE [LARGE SCALE GENOMIC DNA]</scope>
    <source>
        <strain evidence="3">G3</strain>
    </source>
</reference>
<dbReference type="STRING" id="5722.A2DBC8"/>
<feature type="domain" description="Myb-like" evidence="1">
    <location>
        <begin position="61"/>
        <end position="111"/>
    </location>
</feature>
<organism evidence="3 4">
    <name type="scientific">Trichomonas vaginalis (strain ATCC PRA-98 / G3)</name>
    <dbReference type="NCBI Taxonomy" id="412133"/>
    <lineage>
        <taxon>Eukaryota</taxon>
        <taxon>Metamonada</taxon>
        <taxon>Parabasalia</taxon>
        <taxon>Trichomonadida</taxon>
        <taxon>Trichomonadidae</taxon>
        <taxon>Trichomonas</taxon>
    </lineage>
</organism>
<evidence type="ECO:0000313" key="4">
    <source>
        <dbReference type="Proteomes" id="UP000001542"/>
    </source>
</evidence>
<dbReference type="Gene3D" id="1.10.10.60">
    <property type="entry name" value="Homeodomain-like"/>
    <property type="match status" value="2"/>
</dbReference>
<evidence type="ECO:0000259" key="1">
    <source>
        <dbReference type="PROSITE" id="PS50090"/>
    </source>
</evidence>
<dbReference type="Proteomes" id="UP000001542">
    <property type="component" value="Unassembled WGS sequence"/>
</dbReference>
<dbReference type="VEuPathDB" id="TrichDB:TVAG_093050"/>
<dbReference type="eggNOG" id="KOG0048">
    <property type="taxonomic scope" value="Eukaryota"/>
</dbReference>
<accession>A2DBC8</accession>
<dbReference type="InParanoid" id="A2DBC8"/>
<dbReference type="GO" id="GO:0000981">
    <property type="term" value="F:DNA-binding transcription factor activity, RNA polymerase II-specific"/>
    <property type="evidence" value="ECO:0000318"/>
    <property type="project" value="GO_Central"/>
</dbReference>
<feature type="domain" description="HTH myb-type" evidence="2">
    <location>
        <begin position="61"/>
        <end position="116"/>
    </location>
</feature>
<dbReference type="InterPro" id="IPR001005">
    <property type="entry name" value="SANT/Myb"/>
</dbReference>
<dbReference type="InterPro" id="IPR017930">
    <property type="entry name" value="Myb_dom"/>
</dbReference>
<dbReference type="InterPro" id="IPR050560">
    <property type="entry name" value="MYB_TF"/>
</dbReference>
<keyword evidence="3" id="KW-0238">DNA-binding</keyword>
<dbReference type="GO" id="GO:0006355">
    <property type="term" value="P:regulation of DNA-templated transcription"/>
    <property type="evidence" value="ECO:0000318"/>
    <property type="project" value="GO_Central"/>
</dbReference>
<evidence type="ECO:0000259" key="2">
    <source>
        <dbReference type="PROSITE" id="PS51294"/>
    </source>
</evidence>
<dbReference type="PANTHER" id="PTHR45614:SF253">
    <property type="entry name" value="CHROMOSOME UNDETERMINED SCAFFOLD_38, WHOLE GENOME SHOTGUN SEQUENCE"/>
    <property type="match status" value="1"/>
</dbReference>
<reference evidence="3" key="1">
    <citation type="submission" date="2006-10" db="EMBL/GenBank/DDBJ databases">
        <authorList>
            <person name="Amadeo P."/>
            <person name="Zhao Q."/>
            <person name="Wortman J."/>
            <person name="Fraser-Liggett C."/>
            <person name="Carlton J."/>
        </authorList>
    </citation>
    <scope>NUCLEOTIDE SEQUENCE</scope>
    <source>
        <strain evidence="3">G3</strain>
    </source>
</reference>
<dbReference type="SMART" id="SM00717">
    <property type="entry name" value="SANT"/>
    <property type="match status" value="2"/>
</dbReference>
<dbReference type="PROSITE" id="PS51294">
    <property type="entry name" value="HTH_MYB"/>
    <property type="match status" value="1"/>
</dbReference>
<dbReference type="EMBL" id="DS113185">
    <property type="protein sequence ID" value="EAY22131.1"/>
    <property type="molecule type" value="Genomic_DNA"/>
</dbReference>
<dbReference type="OrthoDB" id="1077569at2759"/>
<dbReference type="AlphaFoldDB" id="A2DBC8"/>
<protein>
    <submittedName>
        <fullName evidence="3">Myb-like DNA-binding domain containing protein</fullName>
    </submittedName>
</protein>
<dbReference type="PANTHER" id="PTHR45614">
    <property type="entry name" value="MYB PROTEIN-RELATED"/>
    <property type="match status" value="1"/>
</dbReference>
<dbReference type="SUPFAM" id="SSF46689">
    <property type="entry name" value="Homeodomain-like"/>
    <property type="match status" value="1"/>
</dbReference>
<dbReference type="VEuPathDB" id="TrichDB:TVAGG3_0383190"/>
<dbReference type="CDD" id="cd00167">
    <property type="entry name" value="SANT"/>
    <property type="match status" value="2"/>
</dbReference>
<keyword evidence="4" id="KW-1185">Reference proteome</keyword>
<dbReference type="Pfam" id="PF13921">
    <property type="entry name" value="Myb_DNA-bind_6"/>
    <property type="match status" value="1"/>
</dbReference>
<dbReference type="KEGG" id="tva:5467689"/>
<dbReference type="GO" id="GO:0005634">
    <property type="term" value="C:nucleus"/>
    <property type="evidence" value="ECO:0000318"/>
    <property type="project" value="GO_Central"/>
</dbReference>
<dbReference type="PROSITE" id="PS50090">
    <property type="entry name" value="MYB_LIKE"/>
    <property type="match status" value="2"/>
</dbReference>